<dbReference type="Proteomes" id="UP000594121">
    <property type="component" value="Chromosome"/>
</dbReference>
<reference evidence="2 3" key="1">
    <citation type="submission" date="2020-10" db="EMBL/GenBank/DDBJ databases">
        <title>Thermofilum lucidum 3507LT sp. nov. a novel member of Thermofilaceae family isolated from Chile hot spring, and proposal of description order Thermofilales.</title>
        <authorList>
            <person name="Zayulina K.S."/>
            <person name="Elcheninov A.G."/>
            <person name="Toshchakov S.V."/>
            <person name="Kublanov I.V."/>
        </authorList>
    </citation>
    <scope>NUCLEOTIDE SEQUENCE [LARGE SCALE GENOMIC DNA]</scope>
    <source>
        <strain evidence="2 3">3507LT</strain>
    </source>
</reference>
<keyword evidence="3" id="KW-1185">Reference proteome</keyword>
<dbReference type="RefSeq" id="WP_192818480.1">
    <property type="nucleotide sequence ID" value="NZ_CP062310.1"/>
</dbReference>
<gene>
    <name evidence="2" type="ORF">IG193_07060</name>
</gene>
<dbReference type="InParanoid" id="A0A7L9FFC8"/>
<dbReference type="GeneID" id="59149642"/>
<feature type="transmembrane region" description="Helical" evidence="1">
    <location>
        <begin position="99"/>
        <end position="119"/>
    </location>
</feature>
<organism evidence="2 3">
    <name type="scientific">Infirmifilum lucidum</name>
    <dbReference type="NCBI Taxonomy" id="2776706"/>
    <lineage>
        <taxon>Archaea</taxon>
        <taxon>Thermoproteota</taxon>
        <taxon>Thermoprotei</taxon>
        <taxon>Thermofilales</taxon>
        <taxon>Thermofilaceae</taxon>
        <taxon>Infirmifilum</taxon>
    </lineage>
</organism>
<keyword evidence="1" id="KW-0812">Transmembrane</keyword>
<protein>
    <submittedName>
        <fullName evidence="2">Uncharacterized protein</fullName>
    </submittedName>
</protein>
<evidence type="ECO:0000313" key="2">
    <source>
        <dbReference type="EMBL" id="QOJ78508.1"/>
    </source>
</evidence>
<feature type="transmembrane region" description="Helical" evidence="1">
    <location>
        <begin position="75"/>
        <end position="93"/>
    </location>
</feature>
<dbReference type="EMBL" id="CP062310">
    <property type="protein sequence ID" value="QOJ78508.1"/>
    <property type="molecule type" value="Genomic_DNA"/>
</dbReference>
<feature type="transmembrane region" description="Helical" evidence="1">
    <location>
        <begin position="20"/>
        <end position="37"/>
    </location>
</feature>
<dbReference type="KEGG" id="thel:IG193_07060"/>
<evidence type="ECO:0000313" key="3">
    <source>
        <dbReference type="Proteomes" id="UP000594121"/>
    </source>
</evidence>
<feature type="transmembrane region" description="Helical" evidence="1">
    <location>
        <begin position="43"/>
        <end position="63"/>
    </location>
</feature>
<evidence type="ECO:0000256" key="1">
    <source>
        <dbReference type="SAM" id="Phobius"/>
    </source>
</evidence>
<sequence>MKPRFEDVLDEAIVVSEKSVNLMLVSLVTCTVLSYVFSDARLLIFPPLLTSSYFLLELSRRVYSLYARDLRTKAGLVVVAPFYLATLTVSLSLLGVLTVASYILAFIGSLMILIFRVVAAKREVDVVM</sequence>
<accession>A0A7L9FFC8</accession>
<dbReference type="AlphaFoldDB" id="A0A7L9FFC8"/>
<name>A0A7L9FFC8_9CREN</name>
<keyword evidence="1" id="KW-1133">Transmembrane helix</keyword>
<proteinExistence type="predicted"/>
<keyword evidence="1" id="KW-0472">Membrane</keyword>